<gene>
    <name evidence="2" type="ORF">DHEL01_v209143</name>
</gene>
<name>A0A2P5HQC2_DIAHE</name>
<dbReference type="AlphaFoldDB" id="A0A2P5HQC2"/>
<dbReference type="InterPro" id="IPR052895">
    <property type="entry name" value="HetReg/Transcr_Mod"/>
</dbReference>
<accession>A0A2P5HQC2</accession>
<evidence type="ECO:0000313" key="3">
    <source>
        <dbReference type="Proteomes" id="UP000094444"/>
    </source>
</evidence>
<dbReference type="STRING" id="158607.A0A2P5HQC2"/>
<evidence type="ECO:0000313" key="2">
    <source>
        <dbReference type="EMBL" id="POS72463.1"/>
    </source>
</evidence>
<evidence type="ECO:0000259" key="1">
    <source>
        <dbReference type="Pfam" id="PF06985"/>
    </source>
</evidence>
<dbReference type="Pfam" id="PF26639">
    <property type="entry name" value="Het-6_barrel"/>
    <property type="match status" value="1"/>
</dbReference>
<dbReference type="Proteomes" id="UP000094444">
    <property type="component" value="Unassembled WGS sequence"/>
</dbReference>
<comment type="caution">
    <text evidence="2">The sequence shown here is derived from an EMBL/GenBank/DDBJ whole genome shotgun (WGS) entry which is preliminary data.</text>
</comment>
<protein>
    <recommendedName>
        <fullName evidence="1">Heterokaryon incompatibility domain-containing protein</fullName>
    </recommendedName>
</protein>
<dbReference type="PANTHER" id="PTHR24148:SF73">
    <property type="entry name" value="HET DOMAIN PROTEIN (AFU_ORTHOLOGUE AFUA_8G01020)"/>
    <property type="match status" value="1"/>
</dbReference>
<dbReference type="InterPro" id="IPR010730">
    <property type="entry name" value="HET"/>
</dbReference>
<reference evidence="2" key="1">
    <citation type="submission" date="2017-09" db="EMBL/GenBank/DDBJ databases">
        <title>Polyketide synthases of a Diaporthe helianthi virulent isolate.</title>
        <authorList>
            <person name="Baroncelli R."/>
        </authorList>
    </citation>
    <scope>NUCLEOTIDE SEQUENCE [LARGE SCALE GENOMIC DNA]</scope>
    <source>
        <strain evidence="2">7/96</strain>
    </source>
</reference>
<dbReference type="PANTHER" id="PTHR24148">
    <property type="entry name" value="ANKYRIN REPEAT DOMAIN-CONTAINING PROTEIN 39 HOMOLOG-RELATED"/>
    <property type="match status" value="1"/>
</dbReference>
<dbReference type="InParanoid" id="A0A2P5HQC2"/>
<dbReference type="EMBL" id="MAVT02000995">
    <property type="protein sequence ID" value="POS72463.1"/>
    <property type="molecule type" value="Genomic_DNA"/>
</dbReference>
<proteinExistence type="predicted"/>
<dbReference type="OrthoDB" id="265717at2759"/>
<feature type="domain" description="Heterokaryon incompatibility" evidence="1">
    <location>
        <begin position="113"/>
        <end position="264"/>
    </location>
</feature>
<keyword evidence="3" id="KW-1185">Reference proteome</keyword>
<sequence length="695" mass="79412">MNTVTCSPEEARAHAHLYQRLDRESDSVRMLTFVPTTSTHDVHCQLHTVSWRDRTTEYNRFISASSIPSHNQRQRLQAWIKSFQQPASGSHTAPATNRLTPGPRHYRFTWGDYATLSYVWGTEPATETITVNGFEVKVRPNLASALRALAADHRFDAQGGFHIWIDALCIHQCDLRERNDQVARMKHMYGMAWNVISWLGAEADNSQRAFPLLARLAAVHDAAEAEELRRSWEGDPIQFRDGCWLAMHELIRRAYWCRLWVVQELALGNTSVTIRCGDEEMDWETFISGIQALHEYFWLVKDGFIVQDMVRSRGHGGPIDVHNQHLLYRGIRPLVASQMGADGFTHAPLTTLLDTAASCRATQASDKVYGMMAMMDPDLTRNLAVDYDLAPREVFASLARTAFTCYKNLELLRECNLCPPEGGPTWAPDWTWLYRLPQFKFRREYRANGGRQGQFEVDAARGILTCEAVLADVIDGIGARRDAPYIFRRDSIEQSTCNRSAYGGLEDTRAAFAHAIVGDLSWQHRDEADSEQRKSLLYLPRSYSRTFFENLDLPRLAQWSQGYFHIWQNWRHFNRALQVGGRQFDDYFSTETPRHGIVEDHIWRAQEAWNNTMLGRRFATTRNGLFGWVPDLLKQPHEKQVHSGDLVAIILGCTSPIILRPSGDFYQVVGEAYFLGLMDGEGIGDPHKICTIKIK</sequence>
<organism evidence="2 3">
    <name type="scientific">Diaporthe helianthi</name>
    <dbReference type="NCBI Taxonomy" id="158607"/>
    <lineage>
        <taxon>Eukaryota</taxon>
        <taxon>Fungi</taxon>
        <taxon>Dikarya</taxon>
        <taxon>Ascomycota</taxon>
        <taxon>Pezizomycotina</taxon>
        <taxon>Sordariomycetes</taxon>
        <taxon>Sordariomycetidae</taxon>
        <taxon>Diaporthales</taxon>
        <taxon>Diaporthaceae</taxon>
        <taxon>Diaporthe</taxon>
    </lineage>
</organism>
<dbReference type="Pfam" id="PF06985">
    <property type="entry name" value="HET"/>
    <property type="match status" value="1"/>
</dbReference>